<keyword evidence="2" id="KW-0548">Nucleotidyltransferase</keyword>
<accession>A0A4Y2XAJ9</accession>
<dbReference type="OrthoDB" id="416454at2759"/>
<keyword evidence="2" id="KW-0808">Transferase</keyword>
<dbReference type="Pfam" id="PF00078">
    <property type="entry name" value="RVT_1"/>
    <property type="match status" value="1"/>
</dbReference>
<dbReference type="PROSITE" id="PS50878">
    <property type="entry name" value="RT_POL"/>
    <property type="match status" value="1"/>
</dbReference>
<feature type="domain" description="Reverse transcriptase" evidence="1">
    <location>
        <begin position="1"/>
        <end position="207"/>
    </location>
</feature>
<evidence type="ECO:0000313" key="3">
    <source>
        <dbReference type="Proteomes" id="UP000499080"/>
    </source>
</evidence>
<dbReference type="CDD" id="cd01650">
    <property type="entry name" value="RT_nLTR_like"/>
    <property type="match status" value="1"/>
</dbReference>
<protein>
    <submittedName>
        <fullName evidence="2">RNA-directed DNA polymerase from mobile element jockey</fullName>
    </submittedName>
</protein>
<gene>
    <name evidence="2" type="primary">pol_655</name>
    <name evidence="2" type="ORF">AVEN_244388_1</name>
</gene>
<organism evidence="2 3">
    <name type="scientific">Araneus ventricosus</name>
    <name type="common">Orbweaver spider</name>
    <name type="synonym">Epeira ventricosa</name>
    <dbReference type="NCBI Taxonomy" id="182803"/>
    <lineage>
        <taxon>Eukaryota</taxon>
        <taxon>Metazoa</taxon>
        <taxon>Ecdysozoa</taxon>
        <taxon>Arthropoda</taxon>
        <taxon>Chelicerata</taxon>
        <taxon>Arachnida</taxon>
        <taxon>Araneae</taxon>
        <taxon>Araneomorphae</taxon>
        <taxon>Entelegynae</taxon>
        <taxon>Araneoidea</taxon>
        <taxon>Araneidae</taxon>
        <taxon>Araneus</taxon>
    </lineage>
</organism>
<proteinExistence type="predicted"/>
<dbReference type="PANTHER" id="PTHR19446">
    <property type="entry name" value="REVERSE TRANSCRIPTASES"/>
    <property type="match status" value="1"/>
</dbReference>
<name>A0A4Y2XAJ9_ARAVE</name>
<dbReference type="InterPro" id="IPR000477">
    <property type="entry name" value="RT_dom"/>
</dbReference>
<sequence>MFPKPGQNQKLPGNYRPISLLSILGKIYEKFILARLKEHCSDLQIIPDEQNGFRPNHGCVHELLRVTNLITHGFNNKLYTGGVFLDVHKAFYRMWHNGLIYKLIANKLPHYLIDIRTLFLRNITFKVNLNSTLPETCYIKSGTPQGSILRRLLYTVYTADFSVKKHITNCFFADDTAILAQGNATKFVIRTWTYGNRKMVYAMACCH</sequence>
<dbReference type="Proteomes" id="UP000499080">
    <property type="component" value="Unassembled WGS sequence"/>
</dbReference>
<comment type="caution">
    <text evidence="2">The sequence shown here is derived from an EMBL/GenBank/DDBJ whole genome shotgun (WGS) entry which is preliminary data.</text>
</comment>
<dbReference type="GO" id="GO:0003964">
    <property type="term" value="F:RNA-directed DNA polymerase activity"/>
    <property type="evidence" value="ECO:0007669"/>
    <property type="project" value="UniProtKB-KW"/>
</dbReference>
<reference evidence="2 3" key="1">
    <citation type="journal article" date="2019" name="Sci. Rep.">
        <title>Orb-weaving spider Araneus ventricosus genome elucidates the spidroin gene catalogue.</title>
        <authorList>
            <person name="Kono N."/>
            <person name="Nakamura H."/>
            <person name="Ohtoshi R."/>
            <person name="Moran D.A.P."/>
            <person name="Shinohara A."/>
            <person name="Yoshida Y."/>
            <person name="Fujiwara M."/>
            <person name="Mori M."/>
            <person name="Tomita M."/>
            <person name="Arakawa K."/>
        </authorList>
    </citation>
    <scope>NUCLEOTIDE SEQUENCE [LARGE SCALE GENOMIC DNA]</scope>
</reference>
<evidence type="ECO:0000259" key="1">
    <source>
        <dbReference type="PROSITE" id="PS50878"/>
    </source>
</evidence>
<dbReference type="AlphaFoldDB" id="A0A4Y2XAJ9"/>
<keyword evidence="3" id="KW-1185">Reference proteome</keyword>
<evidence type="ECO:0000313" key="2">
    <source>
        <dbReference type="EMBL" id="GBO46248.1"/>
    </source>
</evidence>
<keyword evidence="2" id="KW-0695">RNA-directed DNA polymerase</keyword>
<dbReference type="EMBL" id="BGPR01073799">
    <property type="protein sequence ID" value="GBO46248.1"/>
    <property type="molecule type" value="Genomic_DNA"/>
</dbReference>